<feature type="transmembrane region" description="Helical" evidence="7">
    <location>
        <begin position="1142"/>
        <end position="1167"/>
    </location>
</feature>
<comment type="subcellular location">
    <subcellularLocation>
        <location evidence="1">Membrane</location>
        <topology evidence="1">Multi-pass membrane protein</topology>
    </subcellularLocation>
</comment>
<dbReference type="GO" id="GO:0022857">
    <property type="term" value="F:transmembrane transporter activity"/>
    <property type="evidence" value="ECO:0007669"/>
    <property type="project" value="InterPro"/>
</dbReference>
<dbReference type="GO" id="GO:0005886">
    <property type="term" value="C:plasma membrane"/>
    <property type="evidence" value="ECO:0007669"/>
    <property type="project" value="TreeGrafter"/>
</dbReference>
<dbReference type="PANTHER" id="PTHR23502">
    <property type="entry name" value="MAJOR FACILITATOR SUPERFAMILY"/>
    <property type="match status" value="1"/>
</dbReference>
<feature type="transmembrane region" description="Helical" evidence="7">
    <location>
        <begin position="1044"/>
        <end position="1063"/>
    </location>
</feature>
<feature type="transmembrane region" description="Helical" evidence="7">
    <location>
        <begin position="1179"/>
        <end position="1201"/>
    </location>
</feature>
<feature type="transmembrane region" description="Helical" evidence="7">
    <location>
        <begin position="773"/>
        <end position="793"/>
    </location>
</feature>
<feature type="transmembrane region" description="Helical" evidence="7">
    <location>
        <begin position="871"/>
        <end position="891"/>
    </location>
</feature>
<dbReference type="CDD" id="cd17323">
    <property type="entry name" value="MFS_Tpo1_MDR_like"/>
    <property type="match status" value="1"/>
</dbReference>
<keyword evidence="4 7" id="KW-1133">Transmembrane helix</keyword>
<feature type="transmembrane region" description="Helical" evidence="7">
    <location>
        <begin position="805"/>
        <end position="830"/>
    </location>
</feature>
<feature type="compositionally biased region" description="Basic and acidic residues" evidence="6">
    <location>
        <begin position="654"/>
        <end position="672"/>
    </location>
</feature>
<keyword evidence="3 7" id="KW-0812">Transmembrane</keyword>
<feature type="region of interest" description="Disordered" evidence="6">
    <location>
        <begin position="1213"/>
        <end position="1262"/>
    </location>
</feature>
<feature type="domain" description="Major facilitator superfamily (MFS) profile" evidence="8">
    <location>
        <begin position="775"/>
        <end position="1206"/>
    </location>
</feature>
<evidence type="ECO:0000256" key="2">
    <source>
        <dbReference type="ARBA" id="ARBA00022448"/>
    </source>
</evidence>
<feature type="transmembrane region" description="Helical" evidence="7">
    <location>
        <begin position="1110"/>
        <end position="1135"/>
    </location>
</feature>
<feature type="compositionally biased region" description="Basic and acidic residues" evidence="6">
    <location>
        <begin position="1218"/>
        <end position="1228"/>
    </location>
</feature>
<dbReference type="OrthoDB" id="9986881at2759"/>
<reference evidence="10" key="1">
    <citation type="submission" date="2018-05" db="EMBL/GenBank/DDBJ databases">
        <title>Draft genome sequence of Stemphylium lycopersici strain CIDEFI 213.</title>
        <authorList>
            <person name="Medina R."/>
            <person name="Franco M.E.E."/>
            <person name="Lucentini C.G."/>
            <person name="Saparrat M.C.N."/>
            <person name="Balatti P.A."/>
        </authorList>
    </citation>
    <scope>NUCLEOTIDE SEQUENCE [LARGE SCALE GENOMIC DNA]</scope>
    <source>
        <strain evidence="10">CIDEFI 213</strain>
    </source>
</reference>
<evidence type="ECO:0000256" key="1">
    <source>
        <dbReference type="ARBA" id="ARBA00004141"/>
    </source>
</evidence>
<feature type="compositionally biased region" description="Basic and acidic residues" evidence="6">
    <location>
        <begin position="688"/>
        <end position="703"/>
    </location>
</feature>
<feature type="region of interest" description="Disordered" evidence="6">
    <location>
        <begin position="600"/>
        <end position="741"/>
    </location>
</feature>
<dbReference type="AlphaFoldDB" id="A0A364N8X0"/>
<keyword evidence="2" id="KW-0813">Transport</keyword>
<dbReference type="Pfam" id="PF00144">
    <property type="entry name" value="Beta-lactamase"/>
    <property type="match status" value="1"/>
</dbReference>
<dbReference type="InterPro" id="IPR020846">
    <property type="entry name" value="MFS_dom"/>
</dbReference>
<gene>
    <name evidence="9" type="ORF">DDE83_002821</name>
</gene>
<feature type="transmembrane region" description="Helical" evidence="7">
    <location>
        <begin position="1083"/>
        <end position="1104"/>
    </location>
</feature>
<dbReference type="EMBL" id="QGDH01000030">
    <property type="protein sequence ID" value="RAR13784.1"/>
    <property type="molecule type" value="Genomic_DNA"/>
</dbReference>
<dbReference type="Proteomes" id="UP000249619">
    <property type="component" value="Unassembled WGS sequence"/>
</dbReference>
<feature type="region of interest" description="Disordered" evidence="6">
    <location>
        <begin position="513"/>
        <end position="548"/>
    </location>
</feature>
<proteinExistence type="predicted"/>
<comment type="caution">
    <text evidence="9">The sequence shown here is derived from an EMBL/GenBank/DDBJ whole genome shotgun (WGS) entry which is preliminary data.</text>
</comment>
<dbReference type="InterPro" id="IPR036259">
    <property type="entry name" value="MFS_trans_sf"/>
</dbReference>
<keyword evidence="10" id="KW-1185">Reference proteome</keyword>
<keyword evidence="5 7" id="KW-0472">Membrane</keyword>
<dbReference type="InterPro" id="IPR001466">
    <property type="entry name" value="Beta-lactam-related"/>
</dbReference>
<evidence type="ECO:0000256" key="4">
    <source>
        <dbReference type="ARBA" id="ARBA00022989"/>
    </source>
</evidence>
<feature type="transmembrane region" description="Helical" evidence="7">
    <location>
        <begin position="1006"/>
        <end position="1032"/>
    </location>
</feature>
<dbReference type="PANTHER" id="PTHR23502:SF31">
    <property type="entry name" value="POLYAMINE TRANSPORTER 1"/>
    <property type="match status" value="1"/>
</dbReference>
<dbReference type="STRING" id="183478.A0A364N8X0"/>
<feature type="compositionally biased region" description="Basic residues" evidence="6">
    <location>
        <begin position="534"/>
        <end position="543"/>
    </location>
</feature>
<feature type="compositionally biased region" description="Polar residues" evidence="6">
    <location>
        <begin position="673"/>
        <end position="683"/>
    </location>
</feature>
<sequence length="1262" mass="138985">MPFNSFDDAYRAAVKPGPDRLLSGVALGAAGALGKGLPSGRDDFFATYGTLELDPTSPSVSTKTTFWIASCTKLVTAIAALQCVERDLFTLDDAADIDRLLPEWRQPDMLTGWSDDQTPILQPAKEKMTLRKLLTHTSGIGYDFLSPELMKWRKSRGEGIVSLQAPITESFGTPLLFEPGSGFAYGGGLDLAGLMVARANKSTLEAYMRQNIFDVLGMDSTSFHVKHNDIERLLMPMTTRPAPGAALVSGYGPDEPLKALLEPADEFGGAGLFSNTEDYLKLLKSVLRDDGKLLKSKSIDLMFAPSISPRAQASLNTTLSVPPYAAIMIPGEGLPGTPGARAWTHALGGLVALEDDSRGGLKAGALQWGGAPNLKWWIDRKGGTCGVFSTQLFPAGELQHAFLGKLFQREVQAIEPEDEISPYAVGPLFFRAPARKLEDTDWRRGRLMHGDAAGPIPWLTQQILAMTYHACHLRRQTAPPTAQSAPRLPLTACTVSAIQGLLKHDAPYEDCKYSRHHPAPPKPNFSLTLERHQQPRRNFRRGRTAANMQEEDYEILRNEANASPDRYSTWDPNREFAERYHRRHQHDQSHEERMRNIEAHERGDRTQSELSFPREQVTSPVREKEEEVASPLSRHSTSSASTVSSASSSSTHSARLEEIRTARSTPARDRRPTLNSQASSGNYLTLHPTERNPEAIRRIETHRSQHAGTVGASRVDSRLSRTLTRRRTEKPLPNLGAGKPFPPLLPDREEYVVEFDGVDDPLHAQNWPMKKKLGIGAMLAFDALSATMGSSIFSAATGPVSQQFGVANVVGTLGTSLFVFGYAFGPLMWAPMSELYGRKPPLIIAAFGFAIFSIAVAVAKDLQTVLICRFFAGLFGSSPLAIVAAVFADMFDNKLRGLAVAVFSATVFMGPLLAPFIGGFITESYLGWRWTEYISSFMGFLAFALMFFFMEETYPPVVLINKASELRRRTKNWGIHAKQEEIEVDFKELLVKNVSRPMRILFTEPIVLLITIYMSFIYGLLYLFLTAYALVFQGVYGWSGGVGGLAYFGMVAGEVIAFIIVVCDNPRYIRKLEANNNIPVPEWRLPIAMVGGVLFAAGLFWFGWSGYTGQIHWIVPVLSGLFTGFGIFSIFLSLLNYIVDAYLMFAASAIAANTFMRSMFGGVFPLFATFMFNGMGIQWASTLLGCVGAVLVPMPVIFYLYGKRIRGRSSFAPAPDIAQDKRRDEESKGVQGNGDGGSGETTERESMNGDTGGMQKERSKEQ</sequence>
<evidence type="ECO:0000256" key="3">
    <source>
        <dbReference type="ARBA" id="ARBA00022692"/>
    </source>
</evidence>
<dbReference type="SUPFAM" id="SSF56601">
    <property type="entry name" value="beta-lactamase/transpeptidase-like"/>
    <property type="match status" value="1"/>
</dbReference>
<dbReference type="Gene3D" id="3.40.710.10">
    <property type="entry name" value="DD-peptidase/beta-lactamase superfamily"/>
    <property type="match status" value="1"/>
</dbReference>
<evidence type="ECO:0000259" key="8">
    <source>
        <dbReference type="PROSITE" id="PS50850"/>
    </source>
</evidence>
<evidence type="ECO:0000256" key="5">
    <source>
        <dbReference type="ARBA" id="ARBA00023136"/>
    </source>
</evidence>
<accession>A0A364N8X0</accession>
<evidence type="ECO:0000313" key="9">
    <source>
        <dbReference type="EMBL" id="RAR13784.1"/>
    </source>
</evidence>
<evidence type="ECO:0000313" key="10">
    <source>
        <dbReference type="Proteomes" id="UP000249619"/>
    </source>
</evidence>
<protein>
    <submittedName>
        <fullName evidence="9">MFS general substrate transporter</fullName>
    </submittedName>
</protein>
<feature type="transmembrane region" description="Helical" evidence="7">
    <location>
        <begin position="898"/>
        <end position="921"/>
    </location>
</feature>
<dbReference type="Pfam" id="PF07690">
    <property type="entry name" value="MFS_1"/>
    <property type="match status" value="1"/>
</dbReference>
<dbReference type="FunFam" id="1.20.1250.20:FF:000011">
    <property type="entry name" value="MFS multidrug transporter, putative"/>
    <property type="match status" value="1"/>
</dbReference>
<organism evidence="9 10">
    <name type="scientific">Stemphylium lycopersici</name>
    <name type="common">Tomato gray leaf spot disease fungus</name>
    <name type="synonym">Thyrospora lycopersici</name>
    <dbReference type="NCBI Taxonomy" id="183478"/>
    <lineage>
        <taxon>Eukaryota</taxon>
        <taxon>Fungi</taxon>
        <taxon>Dikarya</taxon>
        <taxon>Ascomycota</taxon>
        <taxon>Pezizomycotina</taxon>
        <taxon>Dothideomycetes</taxon>
        <taxon>Pleosporomycetidae</taxon>
        <taxon>Pleosporales</taxon>
        <taxon>Pleosporineae</taxon>
        <taxon>Pleosporaceae</taxon>
        <taxon>Stemphylium</taxon>
    </lineage>
</organism>
<feature type="compositionally biased region" description="Low complexity" evidence="6">
    <location>
        <begin position="633"/>
        <end position="653"/>
    </location>
</feature>
<evidence type="ECO:0000256" key="6">
    <source>
        <dbReference type="SAM" id="MobiDB-lite"/>
    </source>
</evidence>
<name>A0A364N8X0_STELY</name>
<dbReference type="SUPFAM" id="SSF103473">
    <property type="entry name" value="MFS general substrate transporter"/>
    <property type="match status" value="1"/>
</dbReference>
<dbReference type="Gene3D" id="1.20.1250.20">
    <property type="entry name" value="MFS general substrate transporter like domains"/>
    <property type="match status" value="1"/>
</dbReference>
<dbReference type="PROSITE" id="PS50850">
    <property type="entry name" value="MFS"/>
    <property type="match status" value="1"/>
</dbReference>
<dbReference type="InterPro" id="IPR012338">
    <property type="entry name" value="Beta-lactam/transpept-like"/>
</dbReference>
<evidence type="ECO:0000256" key="7">
    <source>
        <dbReference type="SAM" id="Phobius"/>
    </source>
</evidence>
<dbReference type="InterPro" id="IPR011701">
    <property type="entry name" value="MFS"/>
</dbReference>
<feature type="transmembrane region" description="Helical" evidence="7">
    <location>
        <begin position="842"/>
        <end position="859"/>
    </location>
</feature>